<feature type="domain" description="PPM-type phosphatase" evidence="1">
    <location>
        <begin position="151"/>
        <end position="326"/>
    </location>
</feature>
<dbReference type="InterPro" id="IPR001932">
    <property type="entry name" value="PPM-type_phosphatase-like_dom"/>
</dbReference>
<dbReference type="Pfam" id="PF13581">
    <property type="entry name" value="HATPase_c_2"/>
    <property type="match status" value="1"/>
</dbReference>
<name>A0ABS6XIW4_9SPHN</name>
<dbReference type="RefSeq" id="WP_219237229.1">
    <property type="nucleotide sequence ID" value="NZ_JAHWZX010000003.1"/>
</dbReference>
<dbReference type="Pfam" id="PF07228">
    <property type="entry name" value="SpoIIE"/>
    <property type="match status" value="1"/>
</dbReference>
<dbReference type="InterPro" id="IPR039248">
    <property type="entry name" value="Ptase_RsbX"/>
</dbReference>
<sequence>MIGWLKIGDPSAVAEARRRARRTASLLGFDPYRLENIAIVATEIAQNILRHGGGGKMLVQLFGPPGDEKLYLIGIDEGPGIRRVDRMLEDGVSTGGSAGTGLGAIRRLSDRMDIDTAPGAGTVVTAEFTSDSADPAWDHTGLRIPYPGEQKCGDAVAARVAGAKAWYLVCDGLGHGVKAASAASAAKARFLETPADDPVAILDTMNEALEGTRGAVAAVVRIDRASARLDYAAIGNITTMIVQDRVSRRLAVRDGLLGGRRTSPHEESAEIGADAMVLMHSDGLATLRRVSERPTLMQRSSTVVAARLLAEATRGRDDSSILVTRMRAARAL</sequence>
<evidence type="ECO:0000313" key="2">
    <source>
        <dbReference type="EMBL" id="MBW4330117.1"/>
    </source>
</evidence>
<accession>A0ABS6XIW4</accession>
<evidence type="ECO:0000313" key="3">
    <source>
        <dbReference type="Proteomes" id="UP001197214"/>
    </source>
</evidence>
<dbReference type="PANTHER" id="PTHR35801">
    <property type="entry name" value="PHOSPHOSERINE PHOSPHATASE RSBX"/>
    <property type="match status" value="1"/>
</dbReference>
<organism evidence="2 3">
    <name type="scientific">Stakelama flava</name>
    <dbReference type="NCBI Taxonomy" id="2860338"/>
    <lineage>
        <taxon>Bacteria</taxon>
        <taxon>Pseudomonadati</taxon>
        <taxon>Pseudomonadota</taxon>
        <taxon>Alphaproteobacteria</taxon>
        <taxon>Sphingomonadales</taxon>
        <taxon>Sphingomonadaceae</taxon>
        <taxon>Stakelama</taxon>
    </lineage>
</organism>
<gene>
    <name evidence="2" type="ORF">KY084_04415</name>
</gene>
<proteinExistence type="predicted"/>
<comment type="caution">
    <text evidence="2">The sequence shown here is derived from an EMBL/GenBank/DDBJ whole genome shotgun (WGS) entry which is preliminary data.</text>
</comment>
<evidence type="ECO:0000259" key="1">
    <source>
        <dbReference type="SMART" id="SM00331"/>
    </source>
</evidence>
<dbReference type="InterPro" id="IPR003594">
    <property type="entry name" value="HATPase_dom"/>
</dbReference>
<reference evidence="2 3" key="1">
    <citation type="submission" date="2021-07" db="EMBL/GenBank/DDBJ databases">
        <title>Stakelama flava sp. nov., a novel endophytic bacterium isolated from branch of Kandelia candel.</title>
        <authorList>
            <person name="Tuo L."/>
        </authorList>
    </citation>
    <scope>NUCLEOTIDE SEQUENCE [LARGE SCALE GENOMIC DNA]</scope>
    <source>
        <strain evidence="2 3">CBK3Z-3</strain>
    </source>
</reference>
<protein>
    <submittedName>
        <fullName evidence="2">SpoIIE family protein phosphatase</fullName>
    </submittedName>
</protein>
<dbReference type="Proteomes" id="UP001197214">
    <property type="component" value="Unassembled WGS sequence"/>
</dbReference>
<dbReference type="EMBL" id="JAHWZX010000003">
    <property type="protein sequence ID" value="MBW4330117.1"/>
    <property type="molecule type" value="Genomic_DNA"/>
</dbReference>
<keyword evidence="3" id="KW-1185">Reference proteome</keyword>
<dbReference type="SMART" id="SM00331">
    <property type="entry name" value="PP2C_SIG"/>
    <property type="match status" value="1"/>
</dbReference>
<dbReference type="PANTHER" id="PTHR35801:SF1">
    <property type="entry name" value="PHOSPHOSERINE PHOSPHATASE RSBX"/>
    <property type="match status" value="1"/>
</dbReference>